<dbReference type="InterPro" id="IPR021109">
    <property type="entry name" value="Peptidase_aspartic_dom_sf"/>
</dbReference>
<keyword evidence="3" id="KW-1185">Reference proteome</keyword>
<dbReference type="OrthoDB" id="1002571at2759"/>
<feature type="region of interest" description="Disordered" evidence="1">
    <location>
        <begin position="219"/>
        <end position="257"/>
    </location>
</feature>
<proteinExistence type="predicted"/>
<organism evidence="2 3">
    <name type="scientific">Corchorus olitorius</name>
    <dbReference type="NCBI Taxonomy" id="93759"/>
    <lineage>
        <taxon>Eukaryota</taxon>
        <taxon>Viridiplantae</taxon>
        <taxon>Streptophyta</taxon>
        <taxon>Embryophyta</taxon>
        <taxon>Tracheophyta</taxon>
        <taxon>Spermatophyta</taxon>
        <taxon>Magnoliopsida</taxon>
        <taxon>eudicotyledons</taxon>
        <taxon>Gunneridae</taxon>
        <taxon>Pentapetalae</taxon>
        <taxon>rosids</taxon>
        <taxon>malvids</taxon>
        <taxon>Malvales</taxon>
        <taxon>Malvaceae</taxon>
        <taxon>Grewioideae</taxon>
        <taxon>Apeibeae</taxon>
        <taxon>Corchorus</taxon>
    </lineage>
</organism>
<dbReference type="AlphaFoldDB" id="A0A1R3GAX9"/>
<accession>A0A1R3GAX9</accession>
<feature type="compositionally biased region" description="Low complexity" evidence="1">
    <location>
        <begin position="226"/>
        <end position="240"/>
    </location>
</feature>
<name>A0A1R3GAX9_9ROSI</name>
<evidence type="ECO:0000313" key="3">
    <source>
        <dbReference type="Proteomes" id="UP000187203"/>
    </source>
</evidence>
<evidence type="ECO:0000313" key="2">
    <source>
        <dbReference type="EMBL" id="OMO55249.1"/>
    </source>
</evidence>
<dbReference type="STRING" id="93759.A0A1R3GAX9"/>
<dbReference type="CDD" id="cd00303">
    <property type="entry name" value="retropepsin_like"/>
    <property type="match status" value="1"/>
</dbReference>
<gene>
    <name evidence="2" type="ORF">COLO4_36099</name>
</gene>
<dbReference type="EMBL" id="AWUE01023005">
    <property type="protein sequence ID" value="OMO55249.1"/>
    <property type="molecule type" value="Genomic_DNA"/>
</dbReference>
<evidence type="ECO:0008006" key="4">
    <source>
        <dbReference type="Google" id="ProtNLM"/>
    </source>
</evidence>
<reference evidence="3" key="1">
    <citation type="submission" date="2013-09" db="EMBL/GenBank/DDBJ databases">
        <title>Corchorus olitorius genome sequencing.</title>
        <authorList>
            <person name="Alam M."/>
            <person name="Haque M.S."/>
            <person name="Islam M.S."/>
            <person name="Emdad E.M."/>
            <person name="Islam M.M."/>
            <person name="Ahmed B."/>
            <person name="Halim A."/>
            <person name="Hossen Q.M.M."/>
            <person name="Hossain M.Z."/>
            <person name="Ahmed R."/>
            <person name="Khan M.M."/>
            <person name="Islam R."/>
            <person name="Rashid M.M."/>
            <person name="Khan S.A."/>
            <person name="Rahman M.S."/>
            <person name="Alam M."/>
            <person name="Yahiya A.S."/>
            <person name="Khan M.S."/>
            <person name="Azam M.S."/>
            <person name="Haque T."/>
            <person name="Lashkar M.Z.H."/>
            <person name="Akhand A.I."/>
            <person name="Morshed G."/>
            <person name="Roy S."/>
            <person name="Uddin K.S."/>
            <person name="Rabeya T."/>
            <person name="Hossain A.S."/>
            <person name="Chowdhury A."/>
            <person name="Snigdha A.R."/>
            <person name="Mortoza M.S."/>
            <person name="Matin S.A."/>
            <person name="Hoque S.M.E."/>
            <person name="Islam M.K."/>
            <person name="Roy D.K."/>
            <person name="Haider R."/>
            <person name="Moosa M.M."/>
            <person name="Elias S.M."/>
            <person name="Hasan A.M."/>
            <person name="Jahan S."/>
            <person name="Shafiuddin M."/>
            <person name="Mahmood N."/>
            <person name="Shommy N.S."/>
        </authorList>
    </citation>
    <scope>NUCLEOTIDE SEQUENCE [LARGE SCALE GENOMIC DNA]</scope>
    <source>
        <strain evidence="3">cv. O-4</strain>
    </source>
</reference>
<protein>
    <recommendedName>
        <fullName evidence="4">Retrotransposon gag protein</fullName>
    </recommendedName>
</protein>
<dbReference type="Proteomes" id="UP000187203">
    <property type="component" value="Unassembled WGS sequence"/>
</dbReference>
<dbReference type="Gene3D" id="2.40.70.10">
    <property type="entry name" value="Acid Proteases"/>
    <property type="match status" value="1"/>
</dbReference>
<sequence>MAKGVQTRLQKEVSTLQKEVQRIDASNEQNRSEIHASVEAMGTEMRQMFEKLMLKINSNITATNLIEPSGSTKSRPIIVSEEKSFTKHTKLQCPHFNDDDFLGWKLKVEQFFAADNTKDKHKVLIAMMHLDGRALQWHQRFMRDKGSLHERIRLFYPKTLNHAFNLAKQVEVMIFNLPRKPNLPYKQYTSSALSNPTLISTIPTPLPALLPAPQNTKPTITFPQHNRTPNTTTTTSKNPPLLHRTQNARAPTREERDEHRKKGLCMWCGIKYSPGHSCVRSNLLSILQADPEDTVPELDNCTEVTQAEISAIKATLDPILFLHAILGTSDHQTMRIIGTIKHQEVIILIDSGSSHNFMDKTTAKRICWKTHQVTGVGVKVANGYQLWAKDICYEVPWELKV</sequence>
<comment type="caution">
    <text evidence="2">The sequence shown here is derived from an EMBL/GenBank/DDBJ whole genome shotgun (WGS) entry which is preliminary data.</text>
</comment>
<evidence type="ECO:0000256" key="1">
    <source>
        <dbReference type="SAM" id="MobiDB-lite"/>
    </source>
</evidence>